<feature type="domain" description="DUF4347" evidence="2">
    <location>
        <begin position="118"/>
        <end position="271"/>
    </location>
</feature>
<dbReference type="RefSeq" id="WP_045779773.1">
    <property type="nucleotide sequence ID" value="NZ_LAJX01000148.1"/>
</dbReference>
<gene>
    <name evidence="3" type="ORF">VZ94_14485</name>
</gene>
<proteinExistence type="predicted"/>
<keyword evidence="4" id="KW-1185">Reference proteome</keyword>
<accession>A0A0F3IK51</accession>
<evidence type="ECO:0000313" key="3">
    <source>
        <dbReference type="EMBL" id="KJV05959.1"/>
    </source>
</evidence>
<dbReference type="InterPro" id="IPR025592">
    <property type="entry name" value="DUF4347"/>
</dbReference>
<dbReference type="OrthoDB" id="6089850at2"/>
<feature type="compositionally biased region" description="Low complexity" evidence="1">
    <location>
        <begin position="73"/>
        <end position="92"/>
    </location>
</feature>
<evidence type="ECO:0000256" key="1">
    <source>
        <dbReference type="SAM" id="MobiDB-lite"/>
    </source>
</evidence>
<name>A0A0F3IK51_9GAMM</name>
<evidence type="ECO:0000259" key="2">
    <source>
        <dbReference type="Pfam" id="PF14252"/>
    </source>
</evidence>
<feature type="compositionally biased region" description="Polar residues" evidence="1">
    <location>
        <begin position="59"/>
        <end position="69"/>
    </location>
</feature>
<dbReference type="Proteomes" id="UP000033684">
    <property type="component" value="Unassembled WGS sequence"/>
</dbReference>
<comment type="caution">
    <text evidence="3">The sequence shown here is derived from an EMBL/GenBank/DDBJ whole genome shotgun (WGS) entry which is preliminary data.</text>
</comment>
<dbReference type="AlphaFoldDB" id="A0A0F3IK51"/>
<feature type="region of interest" description="Disordered" evidence="1">
    <location>
        <begin position="55"/>
        <end position="92"/>
    </location>
</feature>
<reference evidence="4" key="1">
    <citation type="submission" date="2015-03" db="EMBL/GenBank/DDBJ databases">
        <title>Draft genome sequence of a novel methanotroph (Sn10-6) isolated from flooded ricefield rhizosphere in India.</title>
        <authorList>
            <person name="Pandit P.S."/>
            <person name="Pore S.D."/>
            <person name="Arora P."/>
            <person name="Kapse N.G."/>
            <person name="Dhakephalkar P.K."/>
            <person name="Rahalkar M.C."/>
        </authorList>
    </citation>
    <scope>NUCLEOTIDE SEQUENCE [LARGE SCALE GENOMIC DNA]</scope>
    <source>
        <strain evidence="4">Sn10-6</strain>
    </source>
</reference>
<dbReference type="EMBL" id="LAJX01000148">
    <property type="protein sequence ID" value="KJV05959.1"/>
    <property type="molecule type" value="Genomic_DNA"/>
</dbReference>
<protein>
    <recommendedName>
        <fullName evidence="2">DUF4347 domain-containing protein</fullName>
    </recommendedName>
</protein>
<sequence>MTKRVANKDSSTTKTSAVLLALEPRFMFDAAGAATGADLAADQVAQQQVDLALPKEADSPNQSATTESEPSVAAEDSTSAAHAETTTTQPTVVDNTASLLSALSLTSLPTSEVKQEWVFIDTSVKNYTELLSSISPNAQIVLLDQSQDGLTQIATALKDSHDVDAIHIISHGSEGRLYLAGSEITEEQLSRDYDDELETIKNALNLDADILLYGCDLADDLAGERFINTLSALTGADVAASLDATGAEALGGDWTLEASTGAIETASLVFADYASLLAAPVITDSVGTRSVAEQGNLAITGISISDTDGDAQTVTITVTNGTLNLASTTGLSGLTGNGTNNLSFTGSLTNVNNALNGMTFTPTADFNGTATVALNTNDGTTNVNQKRLYYRDGG</sequence>
<evidence type="ECO:0000313" key="4">
    <source>
        <dbReference type="Proteomes" id="UP000033684"/>
    </source>
</evidence>
<reference evidence="3 4" key="2">
    <citation type="journal article" date="2016" name="Microb. Ecol.">
        <title>Genome Characteristics of a Novel Type I Methanotroph (Sn10-6) Isolated from a Flooded Indian Rice Field.</title>
        <authorList>
            <person name="Rahalkar M.C."/>
            <person name="Pandit P.S."/>
            <person name="Dhakephalkar P.K."/>
            <person name="Pore S."/>
            <person name="Arora P."/>
            <person name="Kapse N."/>
        </authorList>
    </citation>
    <scope>NUCLEOTIDE SEQUENCE [LARGE SCALE GENOMIC DNA]</scope>
    <source>
        <strain evidence="3 4">Sn10-6</strain>
    </source>
</reference>
<dbReference type="Pfam" id="PF14252">
    <property type="entry name" value="DUF4347"/>
    <property type="match status" value="1"/>
</dbReference>
<organism evidence="3 4">
    <name type="scientific">Methylocucumis oryzae</name>
    <dbReference type="NCBI Taxonomy" id="1632867"/>
    <lineage>
        <taxon>Bacteria</taxon>
        <taxon>Pseudomonadati</taxon>
        <taxon>Pseudomonadota</taxon>
        <taxon>Gammaproteobacteria</taxon>
        <taxon>Methylococcales</taxon>
        <taxon>Methylococcaceae</taxon>
        <taxon>Methylocucumis</taxon>
    </lineage>
</organism>